<accession>A0AAD0WC05</accession>
<evidence type="ECO:0000256" key="1">
    <source>
        <dbReference type="SAM" id="Phobius"/>
    </source>
</evidence>
<evidence type="ECO:0000313" key="2">
    <source>
        <dbReference type="EMBL" id="AXV64943.1"/>
    </source>
</evidence>
<dbReference type="AlphaFoldDB" id="A0AAD0WC05"/>
<reference evidence="2 3" key="1">
    <citation type="submission" date="2018-08" db="EMBL/GenBank/DDBJ databases">
        <title>Draft genome sequence of Pseudoalteromonas donghaensis HJ51.</title>
        <authorList>
            <person name="Oh J."/>
            <person name="Roh D."/>
        </authorList>
    </citation>
    <scope>NUCLEOTIDE SEQUENCE [LARGE SCALE GENOMIC DNA]</scope>
    <source>
        <strain evidence="2 3">HJ51</strain>
    </source>
</reference>
<keyword evidence="1" id="KW-0472">Membrane</keyword>
<gene>
    <name evidence="2" type="ORF">D0907_06485</name>
</gene>
<feature type="transmembrane region" description="Helical" evidence="1">
    <location>
        <begin position="265"/>
        <end position="286"/>
    </location>
</feature>
<dbReference type="InterPro" id="IPR045614">
    <property type="entry name" value="DUF6136"/>
</dbReference>
<feature type="transmembrane region" description="Helical" evidence="1">
    <location>
        <begin position="112"/>
        <end position="134"/>
    </location>
</feature>
<keyword evidence="1" id="KW-1133">Transmembrane helix</keyword>
<feature type="transmembrane region" description="Helical" evidence="1">
    <location>
        <begin position="306"/>
        <end position="325"/>
    </location>
</feature>
<dbReference type="Pfam" id="PF19632">
    <property type="entry name" value="DUF6136"/>
    <property type="match status" value="1"/>
</dbReference>
<feature type="transmembrane region" description="Helical" evidence="1">
    <location>
        <begin position="146"/>
        <end position="164"/>
    </location>
</feature>
<keyword evidence="1" id="KW-0812">Transmembrane</keyword>
<feature type="transmembrane region" description="Helical" evidence="1">
    <location>
        <begin position="72"/>
        <end position="92"/>
    </location>
</feature>
<evidence type="ECO:0000313" key="3">
    <source>
        <dbReference type="Proteomes" id="UP000264605"/>
    </source>
</evidence>
<dbReference type="EMBL" id="CP032090">
    <property type="protein sequence ID" value="AXV64943.1"/>
    <property type="molecule type" value="Genomic_DNA"/>
</dbReference>
<feature type="transmembrane region" description="Helical" evidence="1">
    <location>
        <begin position="37"/>
        <end position="60"/>
    </location>
</feature>
<feature type="transmembrane region" description="Helical" evidence="1">
    <location>
        <begin position="352"/>
        <end position="368"/>
    </location>
</feature>
<dbReference type="KEGG" id="pdj:D0907_06485"/>
<organism evidence="2 3">
    <name type="scientific">Pseudoalteromonas lipolytica</name>
    <dbReference type="NCBI Taxonomy" id="570156"/>
    <lineage>
        <taxon>Bacteria</taxon>
        <taxon>Pseudomonadati</taxon>
        <taxon>Pseudomonadota</taxon>
        <taxon>Gammaproteobacteria</taxon>
        <taxon>Alteromonadales</taxon>
        <taxon>Pseudoalteromonadaceae</taxon>
        <taxon>Pseudoalteromonas</taxon>
    </lineage>
</organism>
<sequence length="369" mass="41893">MYAIMIESLSRYNALMSYRYLAYTTALKNLLAQLKNFGLLFALVLGPAVLGIALLLFLGLGKIVDSHEHARFSAQLALLYLALQAVMLWAVAPAITNSENRAFQAHIFKPAWLILIDCKLLLLSNVWLMASLLIAVDLRLQQWLQVPHFILFMLLQWLCGLMVIYRPYSLFYGFLACSILVLLPFSLDSLHYHSGFLIGFMGSLFFPNMNLSHKRVVSSLTSFWISYFLEHSWSVIWRSALFTASLLAAVQLVEIRSDFNHAIQVMVLANCVLLGSSLQFDCFAVLQKYRVFFQTNGQYRRFYLSHFIPSLLFYSAATLAAMLLLNVLQWPLVALAAVWCFLQQLLAQKKPAHYALVWCVITIGIALIA</sequence>
<dbReference type="Proteomes" id="UP000264605">
    <property type="component" value="Chromosome"/>
</dbReference>
<feature type="transmembrane region" description="Helical" evidence="1">
    <location>
        <begin position="170"/>
        <end position="187"/>
    </location>
</feature>
<name>A0AAD0WC05_9GAMM</name>
<protein>
    <submittedName>
        <fullName evidence="2">Uncharacterized protein</fullName>
    </submittedName>
</protein>
<proteinExistence type="predicted"/>
<feature type="transmembrane region" description="Helical" evidence="1">
    <location>
        <begin position="194"/>
        <end position="211"/>
    </location>
</feature>
<feature type="transmembrane region" description="Helical" evidence="1">
    <location>
        <begin position="231"/>
        <end position="253"/>
    </location>
</feature>